<proteinExistence type="predicted"/>
<dbReference type="Proteomes" id="UP000245657">
    <property type="component" value="Unassembled WGS sequence"/>
</dbReference>
<organism evidence="1 2">
    <name type="scientific">Methanospirillum lacunae</name>
    <dbReference type="NCBI Taxonomy" id="668570"/>
    <lineage>
        <taxon>Archaea</taxon>
        <taxon>Methanobacteriati</taxon>
        <taxon>Methanobacteriota</taxon>
        <taxon>Stenosarchaea group</taxon>
        <taxon>Methanomicrobia</taxon>
        <taxon>Methanomicrobiales</taxon>
        <taxon>Methanospirillaceae</taxon>
        <taxon>Methanospirillum</taxon>
    </lineage>
</organism>
<evidence type="ECO:0000313" key="2">
    <source>
        <dbReference type="Proteomes" id="UP000245657"/>
    </source>
</evidence>
<evidence type="ECO:0000313" key="1">
    <source>
        <dbReference type="EMBL" id="PWR72511.1"/>
    </source>
</evidence>
<protein>
    <submittedName>
        <fullName evidence="1">Uncharacterized protein</fullName>
    </submittedName>
</protein>
<name>A0A2V2NAD0_9EURY</name>
<accession>A0A2V2NAD0</accession>
<comment type="caution">
    <text evidence="1">The sequence shown here is derived from an EMBL/GenBank/DDBJ whole genome shotgun (WGS) entry which is preliminary data.</text>
</comment>
<feature type="non-terminal residue" evidence="1">
    <location>
        <position position="1"/>
    </location>
</feature>
<keyword evidence="2" id="KW-1185">Reference proteome</keyword>
<sequence>AFWSIQTSLRTHLFFVSGKVGMKQFRKFKPTKIQGYNCYIFHFHLKLCHLHMIQICVLNQYWPQNF</sequence>
<dbReference type="AlphaFoldDB" id="A0A2V2NAD0"/>
<gene>
    <name evidence="1" type="ORF">DK846_05945</name>
</gene>
<reference evidence="1 2" key="1">
    <citation type="submission" date="2018-05" db="EMBL/GenBank/DDBJ databases">
        <title>Draft genome of Methanospirillum lacunae Ki8-1.</title>
        <authorList>
            <person name="Dueholm M.S."/>
            <person name="Nielsen P.H."/>
            <person name="Bakmann L.F."/>
            <person name="Otzen D.E."/>
        </authorList>
    </citation>
    <scope>NUCLEOTIDE SEQUENCE [LARGE SCALE GENOMIC DNA]</scope>
    <source>
        <strain evidence="1 2">Ki8-1</strain>
    </source>
</reference>
<dbReference type="EMBL" id="QGMY01000006">
    <property type="protein sequence ID" value="PWR72511.1"/>
    <property type="molecule type" value="Genomic_DNA"/>
</dbReference>